<dbReference type="Proteomes" id="UP000276133">
    <property type="component" value="Unassembled WGS sequence"/>
</dbReference>
<dbReference type="AlphaFoldDB" id="A0A3M7QJS4"/>
<name>A0A3M7QJS4_BRAPC</name>
<organism evidence="1 2">
    <name type="scientific">Brachionus plicatilis</name>
    <name type="common">Marine rotifer</name>
    <name type="synonym">Brachionus muelleri</name>
    <dbReference type="NCBI Taxonomy" id="10195"/>
    <lineage>
        <taxon>Eukaryota</taxon>
        <taxon>Metazoa</taxon>
        <taxon>Spiralia</taxon>
        <taxon>Gnathifera</taxon>
        <taxon>Rotifera</taxon>
        <taxon>Eurotatoria</taxon>
        <taxon>Monogononta</taxon>
        <taxon>Pseudotrocha</taxon>
        <taxon>Ploima</taxon>
        <taxon>Brachionidae</taxon>
        <taxon>Brachionus</taxon>
    </lineage>
</organism>
<comment type="caution">
    <text evidence="1">The sequence shown here is derived from an EMBL/GenBank/DDBJ whole genome shotgun (WGS) entry which is preliminary data.</text>
</comment>
<reference evidence="1 2" key="1">
    <citation type="journal article" date="2018" name="Sci. Rep.">
        <title>Genomic signatures of local adaptation to the degree of environmental predictability in rotifers.</title>
        <authorList>
            <person name="Franch-Gras L."/>
            <person name="Hahn C."/>
            <person name="Garcia-Roger E.M."/>
            <person name="Carmona M.J."/>
            <person name="Serra M."/>
            <person name="Gomez A."/>
        </authorList>
    </citation>
    <scope>NUCLEOTIDE SEQUENCE [LARGE SCALE GENOMIC DNA]</scope>
    <source>
        <strain evidence="1">HYR1</strain>
    </source>
</reference>
<keyword evidence="2" id="KW-1185">Reference proteome</keyword>
<dbReference type="EMBL" id="REGN01006015">
    <property type="protein sequence ID" value="RNA11215.1"/>
    <property type="molecule type" value="Genomic_DNA"/>
</dbReference>
<proteinExistence type="predicted"/>
<sequence>MKLIKSPKLKSESGVELNLRFVTLRKQLSTSTTKGSVKNENSLNFTTKIHNNECIRFFYEKTLIAFFFILNPEEVIFLETRESLFPLCYVPPSTDGPLIEPILITFVRMNDKSFVGQGWSFSNGLMSCFLCTPSY</sequence>
<accession>A0A3M7QJS4</accession>
<protein>
    <submittedName>
        <fullName evidence="1">Uncharacterized protein</fullName>
    </submittedName>
</protein>
<gene>
    <name evidence="1" type="ORF">BpHYR1_049424</name>
</gene>
<evidence type="ECO:0000313" key="1">
    <source>
        <dbReference type="EMBL" id="RNA11215.1"/>
    </source>
</evidence>
<evidence type="ECO:0000313" key="2">
    <source>
        <dbReference type="Proteomes" id="UP000276133"/>
    </source>
</evidence>